<gene>
    <name evidence="4" type="ORF">DH2020_049627</name>
</gene>
<dbReference type="PANTHER" id="PTHR31080">
    <property type="entry name" value="PECTINESTERASE INHIBITOR-LIKE"/>
    <property type="match status" value="1"/>
</dbReference>
<reference evidence="4 5" key="1">
    <citation type="journal article" date="2021" name="Comput. Struct. Biotechnol. J.">
        <title>De novo genome assembly of the potent medicinal plant Rehmannia glutinosa using nanopore technology.</title>
        <authorList>
            <person name="Ma L."/>
            <person name="Dong C."/>
            <person name="Song C."/>
            <person name="Wang X."/>
            <person name="Zheng X."/>
            <person name="Niu Y."/>
            <person name="Chen S."/>
            <person name="Feng W."/>
        </authorList>
    </citation>
    <scope>NUCLEOTIDE SEQUENCE [LARGE SCALE GENOMIC DNA]</scope>
    <source>
        <strain evidence="4">DH-2019</strain>
    </source>
</reference>
<proteinExistence type="predicted"/>
<dbReference type="EMBL" id="JABTTQ020003488">
    <property type="protein sequence ID" value="KAK6116628.1"/>
    <property type="molecule type" value="Genomic_DNA"/>
</dbReference>
<dbReference type="SUPFAM" id="SSF101148">
    <property type="entry name" value="Plant invertase/pectin methylesterase inhibitor"/>
    <property type="match status" value="1"/>
</dbReference>
<accession>A0ABR0U2B1</accession>
<evidence type="ECO:0000259" key="3">
    <source>
        <dbReference type="SMART" id="SM00856"/>
    </source>
</evidence>
<feature type="chain" id="PRO_5046575922" description="Pectinesterase inhibitor domain-containing protein" evidence="2">
    <location>
        <begin position="25"/>
        <end position="200"/>
    </location>
</feature>
<feature type="signal peptide" evidence="2">
    <location>
        <begin position="1"/>
        <end position="24"/>
    </location>
</feature>
<keyword evidence="5" id="KW-1185">Reference proteome</keyword>
<dbReference type="CDD" id="cd15798">
    <property type="entry name" value="PMEI-like_3"/>
    <property type="match status" value="1"/>
</dbReference>
<dbReference type="InterPro" id="IPR051955">
    <property type="entry name" value="PME_Inhibitor"/>
</dbReference>
<comment type="caution">
    <text evidence="4">The sequence shown here is derived from an EMBL/GenBank/DDBJ whole genome shotgun (WGS) entry which is preliminary data.</text>
</comment>
<dbReference type="InterPro" id="IPR035513">
    <property type="entry name" value="Invertase/methylesterase_inhib"/>
</dbReference>
<evidence type="ECO:0000256" key="2">
    <source>
        <dbReference type="SAM" id="SignalP"/>
    </source>
</evidence>
<dbReference type="Gene3D" id="1.20.140.40">
    <property type="entry name" value="Invertase/pectin methylesterase inhibitor family protein"/>
    <property type="match status" value="1"/>
</dbReference>
<dbReference type="Proteomes" id="UP001318860">
    <property type="component" value="Unassembled WGS sequence"/>
</dbReference>
<dbReference type="Pfam" id="PF04043">
    <property type="entry name" value="PMEI"/>
    <property type="match status" value="1"/>
</dbReference>
<keyword evidence="1 2" id="KW-0732">Signal</keyword>
<sequence>MASLFSHQTLTIFIASLMAFSVLASDQYCNNLTSVKNICKTTQFPDLCYKSLVPKIGSNANPQLIYKQSAELALSEISKASLDFAANGKIEQLIQKIMPNNRLALSALESCRTFLSLASYNVNNTLSSSTGVTRDDIRTWLSAANADLETCKYGFADLAEDVRNVVVDKLKNSTEFTTNSLAIITEIDKCERSKMDANKN</sequence>
<dbReference type="PANTHER" id="PTHR31080:SF303">
    <property type="entry name" value="PECTINESTERASE 1-LIKE"/>
    <property type="match status" value="1"/>
</dbReference>
<feature type="domain" description="Pectinesterase inhibitor" evidence="3">
    <location>
        <begin position="30"/>
        <end position="183"/>
    </location>
</feature>
<dbReference type="InterPro" id="IPR006501">
    <property type="entry name" value="Pectinesterase_inhib_dom"/>
</dbReference>
<protein>
    <recommendedName>
        <fullName evidence="3">Pectinesterase inhibitor domain-containing protein</fullName>
    </recommendedName>
</protein>
<dbReference type="SMART" id="SM00856">
    <property type="entry name" value="PMEI"/>
    <property type="match status" value="1"/>
</dbReference>
<organism evidence="4 5">
    <name type="scientific">Rehmannia glutinosa</name>
    <name type="common">Chinese foxglove</name>
    <dbReference type="NCBI Taxonomy" id="99300"/>
    <lineage>
        <taxon>Eukaryota</taxon>
        <taxon>Viridiplantae</taxon>
        <taxon>Streptophyta</taxon>
        <taxon>Embryophyta</taxon>
        <taxon>Tracheophyta</taxon>
        <taxon>Spermatophyta</taxon>
        <taxon>Magnoliopsida</taxon>
        <taxon>eudicotyledons</taxon>
        <taxon>Gunneridae</taxon>
        <taxon>Pentapetalae</taxon>
        <taxon>asterids</taxon>
        <taxon>lamiids</taxon>
        <taxon>Lamiales</taxon>
        <taxon>Orobanchaceae</taxon>
        <taxon>Rehmannieae</taxon>
        <taxon>Rehmannia</taxon>
    </lineage>
</organism>
<evidence type="ECO:0000313" key="4">
    <source>
        <dbReference type="EMBL" id="KAK6116628.1"/>
    </source>
</evidence>
<name>A0ABR0U2B1_REHGL</name>
<dbReference type="NCBIfam" id="TIGR01614">
    <property type="entry name" value="PME_inhib"/>
    <property type="match status" value="1"/>
</dbReference>
<evidence type="ECO:0000256" key="1">
    <source>
        <dbReference type="ARBA" id="ARBA00022729"/>
    </source>
</evidence>
<evidence type="ECO:0000313" key="5">
    <source>
        <dbReference type="Proteomes" id="UP001318860"/>
    </source>
</evidence>